<dbReference type="Proteomes" id="UP000184440">
    <property type="component" value="Unassembled WGS sequence"/>
</dbReference>
<organism evidence="2 3">
    <name type="scientific">Cryptosporangium aurantiacum</name>
    <dbReference type="NCBI Taxonomy" id="134849"/>
    <lineage>
        <taxon>Bacteria</taxon>
        <taxon>Bacillati</taxon>
        <taxon>Actinomycetota</taxon>
        <taxon>Actinomycetes</taxon>
        <taxon>Cryptosporangiales</taxon>
        <taxon>Cryptosporangiaceae</taxon>
        <taxon>Cryptosporangium</taxon>
    </lineage>
</organism>
<dbReference type="SUPFAM" id="SSF51735">
    <property type="entry name" value="NAD(P)-binding Rossmann-fold domains"/>
    <property type="match status" value="1"/>
</dbReference>
<keyword evidence="3" id="KW-1185">Reference proteome</keyword>
<reference evidence="2 3" key="1">
    <citation type="submission" date="2016-11" db="EMBL/GenBank/DDBJ databases">
        <authorList>
            <person name="Jaros S."/>
            <person name="Januszkiewicz K."/>
            <person name="Wedrychowicz H."/>
        </authorList>
    </citation>
    <scope>NUCLEOTIDE SEQUENCE [LARGE SCALE GENOMIC DNA]</scope>
    <source>
        <strain evidence="2 3">DSM 46144</strain>
    </source>
</reference>
<sequence>MDLGISGKRAVVIGGSAGLGLSCARALAAEGVGLVLFARSRERLEQVRAELGAADVVAGDLTVRADVARLGDHLRATGGFDILVLNTPRPPSPMRDFLAEDDDSRWDEAYVNQLQGALNVLRALAPLLVGRGWGRIVAITSASVKQPMPRHALSSIFRAGVQAALKHLVDELGAHGVTVNSVAPATVVTPTFASFHNLDERIRQTPMQRSGRPEEVAATVAFLASEPAGFITGQVVAVDGGITRSLV</sequence>
<dbReference type="EMBL" id="FRCS01000006">
    <property type="protein sequence ID" value="SHN39555.1"/>
    <property type="molecule type" value="Genomic_DNA"/>
</dbReference>
<dbReference type="PRINTS" id="PR00081">
    <property type="entry name" value="GDHRDH"/>
</dbReference>
<proteinExistence type="inferred from homology"/>
<dbReference type="InterPro" id="IPR036291">
    <property type="entry name" value="NAD(P)-bd_dom_sf"/>
</dbReference>
<dbReference type="OrthoDB" id="9804774at2"/>
<dbReference type="AlphaFoldDB" id="A0A1M7R3K4"/>
<dbReference type="STRING" id="134849.SAMN05443668_106310"/>
<evidence type="ECO:0000256" key="1">
    <source>
        <dbReference type="ARBA" id="ARBA00006484"/>
    </source>
</evidence>
<gene>
    <name evidence="2" type="ORF">SAMN05443668_106310</name>
</gene>
<dbReference type="PANTHER" id="PTHR42879:SF6">
    <property type="entry name" value="NADPH-DEPENDENT REDUCTASE BACG"/>
    <property type="match status" value="1"/>
</dbReference>
<evidence type="ECO:0000313" key="2">
    <source>
        <dbReference type="EMBL" id="SHN39555.1"/>
    </source>
</evidence>
<dbReference type="RefSeq" id="WP_073259660.1">
    <property type="nucleotide sequence ID" value="NZ_FRCS01000006.1"/>
</dbReference>
<accession>A0A1M7R3K4</accession>
<dbReference type="Pfam" id="PF13561">
    <property type="entry name" value="adh_short_C2"/>
    <property type="match status" value="1"/>
</dbReference>
<evidence type="ECO:0000313" key="3">
    <source>
        <dbReference type="Proteomes" id="UP000184440"/>
    </source>
</evidence>
<protein>
    <submittedName>
        <fullName evidence="2">3-oxoacyl-[acyl-carrier protein] reductase</fullName>
    </submittedName>
</protein>
<dbReference type="PANTHER" id="PTHR42879">
    <property type="entry name" value="3-OXOACYL-(ACYL-CARRIER-PROTEIN) REDUCTASE"/>
    <property type="match status" value="1"/>
</dbReference>
<dbReference type="InterPro" id="IPR002347">
    <property type="entry name" value="SDR_fam"/>
</dbReference>
<comment type="similarity">
    <text evidence="1">Belongs to the short-chain dehydrogenases/reductases (SDR) family.</text>
</comment>
<dbReference type="InterPro" id="IPR050259">
    <property type="entry name" value="SDR"/>
</dbReference>
<name>A0A1M7R3K4_9ACTN</name>
<dbReference type="Gene3D" id="3.40.50.720">
    <property type="entry name" value="NAD(P)-binding Rossmann-like Domain"/>
    <property type="match status" value="1"/>
</dbReference>